<sequence length="198" mass="22355">MAVIRLARPLRDARQVAAIYYPYVINTPITFESEPPDGTDMRSRIESVMEKYPWLVCEHDGEIMGYAYGSMFRSRSAYNWCVETTVYVREAAHRLGIGSALYFSLTNCLRLQGFISAVGVIALPNEASVYLHEHLGFQKDGILSKAGFKGGVWHDVGIWCLLLSEPSDDPRNPVMLPEIQNRKDYVMAVKSGESRMKI</sequence>
<dbReference type="EMBL" id="UINC01005445">
    <property type="protein sequence ID" value="SVA21376.1"/>
    <property type="molecule type" value="Genomic_DNA"/>
</dbReference>
<dbReference type="GO" id="GO:0016747">
    <property type="term" value="F:acyltransferase activity, transferring groups other than amino-acyl groups"/>
    <property type="evidence" value="ECO:0007669"/>
    <property type="project" value="InterPro"/>
</dbReference>
<dbReference type="Gene3D" id="3.40.630.30">
    <property type="match status" value="1"/>
</dbReference>
<dbReference type="InterPro" id="IPR016181">
    <property type="entry name" value="Acyl_CoA_acyltransferase"/>
</dbReference>
<dbReference type="SUPFAM" id="SSF55729">
    <property type="entry name" value="Acyl-CoA N-acyltransferases (Nat)"/>
    <property type="match status" value="1"/>
</dbReference>
<feature type="domain" description="N-acetyltransferase" evidence="1">
    <location>
        <begin position="2"/>
        <end position="159"/>
    </location>
</feature>
<dbReference type="PANTHER" id="PTHR43072">
    <property type="entry name" value="N-ACETYLTRANSFERASE"/>
    <property type="match status" value="1"/>
</dbReference>
<dbReference type="PROSITE" id="PS51186">
    <property type="entry name" value="GNAT"/>
    <property type="match status" value="1"/>
</dbReference>
<organism evidence="2">
    <name type="scientific">marine metagenome</name>
    <dbReference type="NCBI Taxonomy" id="408172"/>
    <lineage>
        <taxon>unclassified sequences</taxon>
        <taxon>metagenomes</taxon>
        <taxon>ecological metagenomes</taxon>
    </lineage>
</organism>
<protein>
    <recommendedName>
        <fullName evidence="1">N-acetyltransferase domain-containing protein</fullName>
    </recommendedName>
</protein>
<accession>A0A381TZE0</accession>
<evidence type="ECO:0000259" key="1">
    <source>
        <dbReference type="PROSITE" id="PS51186"/>
    </source>
</evidence>
<gene>
    <name evidence="2" type="ORF">METZ01_LOCUS74230</name>
</gene>
<dbReference type="AlphaFoldDB" id="A0A381TZE0"/>
<dbReference type="PANTHER" id="PTHR43072:SF8">
    <property type="entry name" value="ACYLTRANSFERASE FABY-RELATED"/>
    <property type="match status" value="1"/>
</dbReference>
<dbReference type="CDD" id="cd04301">
    <property type="entry name" value="NAT_SF"/>
    <property type="match status" value="1"/>
</dbReference>
<name>A0A381TZE0_9ZZZZ</name>
<dbReference type="InterPro" id="IPR000182">
    <property type="entry name" value="GNAT_dom"/>
</dbReference>
<dbReference type="Pfam" id="PF13420">
    <property type="entry name" value="Acetyltransf_4"/>
    <property type="match status" value="1"/>
</dbReference>
<proteinExistence type="predicted"/>
<evidence type="ECO:0000313" key="2">
    <source>
        <dbReference type="EMBL" id="SVA21376.1"/>
    </source>
</evidence>
<reference evidence="2" key="1">
    <citation type="submission" date="2018-05" db="EMBL/GenBank/DDBJ databases">
        <authorList>
            <person name="Lanie J.A."/>
            <person name="Ng W.-L."/>
            <person name="Kazmierczak K.M."/>
            <person name="Andrzejewski T.M."/>
            <person name="Davidsen T.M."/>
            <person name="Wayne K.J."/>
            <person name="Tettelin H."/>
            <person name="Glass J.I."/>
            <person name="Rusch D."/>
            <person name="Podicherti R."/>
            <person name="Tsui H.-C.T."/>
            <person name="Winkler M.E."/>
        </authorList>
    </citation>
    <scope>NUCLEOTIDE SEQUENCE</scope>
</reference>